<keyword evidence="10" id="KW-0594">Phospholipid biosynthesis</keyword>
<evidence type="ECO:0000256" key="10">
    <source>
        <dbReference type="ARBA" id="ARBA00023209"/>
    </source>
</evidence>
<evidence type="ECO:0000256" key="14">
    <source>
        <dbReference type="SAM" id="Phobius"/>
    </source>
</evidence>
<feature type="transmembrane region" description="Helical" evidence="14">
    <location>
        <begin position="329"/>
        <end position="349"/>
    </location>
</feature>
<keyword evidence="9 14" id="KW-0472">Membrane</keyword>
<dbReference type="InterPro" id="IPR021261">
    <property type="entry name" value="GPCAT"/>
</dbReference>
<evidence type="ECO:0000313" key="16">
    <source>
        <dbReference type="Proteomes" id="UP000007148"/>
    </source>
</evidence>
<evidence type="ECO:0000256" key="6">
    <source>
        <dbReference type="ARBA" id="ARBA00022692"/>
    </source>
</evidence>
<feature type="transmembrane region" description="Helical" evidence="14">
    <location>
        <begin position="228"/>
        <end position="248"/>
    </location>
</feature>
<dbReference type="Pfam" id="PF10998">
    <property type="entry name" value="DUF2838"/>
    <property type="match status" value="1"/>
</dbReference>
<dbReference type="OMA" id="WKRRVPT"/>
<evidence type="ECO:0000256" key="12">
    <source>
        <dbReference type="ARBA" id="ARBA00023315"/>
    </source>
</evidence>
<accession>G4TKF4</accession>
<proteinExistence type="inferred from homology"/>
<feature type="transmembrane region" description="Helical" evidence="14">
    <location>
        <begin position="122"/>
        <end position="138"/>
    </location>
</feature>
<feature type="transmembrane region" description="Helical" evidence="14">
    <location>
        <begin position="144"/>
        <end position="162"/>
    </location>
</feature>
<feature type="region of interest" description="Disordered" evidence="13">
    <location>
        <begin position="401"/>
        <end position="448"/>
    </location>
</feature>
<evidence type="ECO:0000256" key="13">
    <source>
        <dbReference type="SAM" id="MobiDB-lite"/>
    </source>
</evidence>
<dbReference type="FunCoup" id="G4TKF4">
    <property type="interactions" value="34"/>
</dbReference>
<feature type="compositionally biased region" description="Basic and acidic residues" evidence="13">
    <location>
        <begin position="436"/>
        <end position="448"/>
    </location>
</feature>
<evidence type="ECO:0000256" key="2">
    <source>
        <dbReference type="ARBA" id="ARBA00006675"/>
    </source>
</evidence>
<evidence type="ECO:0000256" key="7">
    <source>
        <dbReference type="ARBA" id="ARBA00022989"/>
    </source>
</evidence>
<dbReference type="OrthoDB" id="406287at2759"/>
<keyword evidence="5" id="KW-0808">Transferase</keyword>
<dbReference type="GO" id="GO:0016020">
    <property type="term" value="C:membrane"/>
    <property type="evidence" value="ECO:0007669"/>
    <property type="project" value="UniProtKB-SubCell"/>
</dbReference>
<dbReference type="eggNOG" id="KOG2895">
    <property type="taxonomic scope" value="Eukaryota"/>
</dbReference>
<protein>
    <recommendedName>
        <fullName evidence="3">Glycerophosphocholine acyltransferase 1</fullName>
    </recommendedName>
</protein>
<dbReference type="Proteomes" id="UP000007148">
    <property type="component" value="Unassembled WGS sequence"/>
</dbReference>
<dbReference type="PANTHER" id="PTHR31201">
    <property type="entry name" value="OS01G0585100 PROTEIN"/>
    <property type="match status" value="1"/>
</dbReference>
<keyword evidence="7 14" id="KW-1133">Transmembrane helix</keyword>
<comment type="subcellular location">
    <subcellularLocation>
        <location evidence="1">Membrane</location>
        <topology evidence="1">Multi-pass membrane protein</topology>
    </subcellularLocation>
</comment>
<evidence type="ECO:0000256" key="3">
    <source>
        <dbReference type="ARBA" id="ARBA00019082"/>
    </source>
</evidence>
<evidence type="ECO:0000256" key="8">
    <source>
        <dbReference type="ARBA" id="ARBA00023098"/>
    </source>
</evidence>
<keyword evidence="12" id="KW-0012">Acyltransferase</keyword>
<reference evidence="15 16" key="1">
    <citation type="journal article" date="2011" name="PLoS Pathog.">
        <title>Endophytic Life Strategies Decoded by Genome and Transcriptome Analyses of the Mutualistic Root Symbiont Piriformospora indica.</title>
        <authorList>
            <person name="Zuccaro A."/>
            <person name="Lahrmann U."/>
            <person name="Guldener U."/>
            <person name="Langen G."/>
            <person name="Pfiffi S."/>
            <person name="Biedenkopf D."/>
            <person name="Wong P."/>
            <person name="Samans B."/>
            <person name="Grimm C."/>
            <person name="Basiewicz M."/>
            <person name="Murat C."/>
            <person name="Martin F."/>
            <person name="Kogel K.H."/>
        </authorList>
    </citation>
    <scope>NUCLEOTIDE SEQUENCE [LARGE SCALE GENOMIC DNA]</scope>
    <source>
        <strain evidence="15 16">DSM 11827</strain>
    </source>
</reference>
<dbReference type="HOGENOM" id="CLU_018994_2_2_1"/>
<comment type="caution">
    <text evidence="15">The sequence shown here is derived from an EMBL/GenBank/DDBJ whole genome shotgun (WGS) entry which is preliminary data.</text>
</comment>
<keyword evidence="4" id="KW-0444">Lipid biosynthesis</keyword>
<evidence type="ECO:0000256" key="1">
    <source>
        <dbReference type="ARBA" id="ARBA00004141"/>
    </source>
</evidence>
<feature type="transmembrane region" description="Helical" evidence="14">
    <location>
        <begin position="355"/>
        <end position="378"/>
    </location>
</feature>
<feature type="transmembrane region" description="Helical" evidence="14">
    <location>
        <begin position="268"/>
        <end position="285"/>
    </location>
</feature>
<evidence type="ECO:0000256" key="4">
    <source>
        <dbReference type="ARBA" id="ARBA00022516"/>
    </source>
</evidence>
<dbReference type="GO" id="GO:0016746">
    <property type="term" value="F:acyltransferase activity"/>
    <property type="evidence" value="ECO:0007669"/>
    <property type="project" value="UniProtKB-KW"/>
</dbReference>
<name>G4TKF4_SERID</name>
<dbReference type="EMBL" id="CAFZ01000135">
    <property type="protein sequence ID" value="CCA71797.1"/>
    <property type="molecule type" value="Genomic_DNA"/>
</dbReference>
<evidence type="ECO:0000313" key="15">
    <source>
        <dbReference type="EMBL" id="CCA71797.1"/>
    </source>
</evidence>
<dbReference type="InParanoid" id="G4TKF4"/>
<keyword evidence="6 14" id="KW-0812">Transmembrane</keyword>
<organism evidence="15 16">
    <name type="scientific">Serendipita indica (strain DSM 11827)</name>
    <name type="common">Root endophyte fungus</name>
    <name type="synonym">Piriformospora indica</name>
    <dbReference type="NCBI Taxonomy" id="1109443"/>
    <lineage>
        <taxon>Eukaryota</taxon>
        <taxon>Fungi</taxon>
        <taxon>Dikarya</taxon>
        <taxon>Basidiomycota</taxon>
        <taxon>Agaricomycotina</taxon>
        <taxon>Agaricomycetes</taxon>
        <taxon>Sebacinales</taxon>
        <taxon>Serendipitaceae</taxon>
        <taxon>Serendipita</taxon>
    </lineage>
</organism>
<gene>
    <name evidence="15" type="ORF">PIIN_05732</name>
</gene>
<dbReference type="GO" id="GO:0006656">
    <property type="term" value="P:phosphatidylcholine biosynthetic process"/>
    <property type="evidence" value="ECO:0007669"/>
    <property type="project" value="TreeGrafter"/>
</dbReference>
<keyword evidence="16" id="KW-1185">Reference proteome</keyword>
<dbReference type="STRING" id="1109443.G4TKF4"/>
<evidence type="ECO:0000256" key="11">
    <source>
        <dbReference type="ARBA" id="ARBA00023264"/>
    </source>
</evidence>
<dbReference type="PANTHER" id="PTHR31201:SF1">
    <property type="entry name" value="GLYCEROPHOSPHOCHOLINE ACYLTRANSFERASE 1"/>
    <property type="match status" value="1"/>
</dbReference>
<sequence length="448" mass="51703">MSTHSDEQPSRPPSRSSSFPSIGYFSSPFERWKEENVEWSSAYTLLDTFETFFDARIDLWERRLRKQGQSVLDGTKDVLKRRGIDPNIDRELDKLKKTLSIRMQKVNTAWHSTKVVRTREKISFFLGVHTVLGSALMVCLYPQWVHIFYTAACAYLLPLRFFSYKRKAYHYFLFDLCYYVTILNFVYIWLFPGSATLLTACYCLSHGSLASAVITWRNSLVFHDVDKVTSLFIHIYAPFTFTTIRHYYPEAPARFPALNDLPHFQPVRALLFSSALYMVWQILYWKFVYVDRKVKIESGQRTTSFSYLLADRRGAIGRALSKVPEDYRVASFMFGQFLYSIATEIPAVWFLYDSAFLSTIFLFIIFGVSVWNGGGFYIEVFGRKFEKELEALRKELAEMSASRAATPAASTPSLVPNDLESNSEAESDGQGVMLEMDSRPTPIEKKTQ</sequence>
<keyword evidence="11" id="KW-1208">Phospholipid metabolism</keyword>
<keyword evidence="8" id="KW-0443">Lipid metabolism</keyword>
<feature type="compositionally biased region" description="Low complexity" evidence="13">
    <location>
        <begin position="401"/>
        <end position="413"/>
    </location>
</feature>
<dbReference type="AlphaFoldDB" id="G4TKF4"/>
<evidence type="ECO:0000256" key="5">
    <source>
        <dbReference type="ARBA" id="ARBA00022679"/>
    </source>
</evidence>
<comment type="similarity">
    <text evidence="2">Belongs to the GPC1 family.</text>
</comment>
<feature type="transmembrane region" description="Helical" evidence="14">
    <location>
        <begin position="196"/>
        <end position="216"/>
    </location>
</feature>
<evidence type="ECO:0000256" key="9">
    <source>
        <dbReference type="ARBA" id="ARBA00023136"/>
    </source>
</evidence>
<feature type="transmembrane region" description="Helical" evidence="14">
    <location>
        <begin position="169"/>
        <end position="190"/>
    </location>
</feature>